<evidence type="ECO:0000313" key="1">
    <source>
        <dbReference type="EMBL" id="MBC5764750.1"/>
    </source>
</evidence>
<dbReference type="GO" id="GO:0032259">
    <property type="term" value="P:methylation"/>
    <property type="evidence" value="ECO:0007669"/>
    <property type="project" value="UniProtKB-KW"/>
</dbReference>
<dbReference type="Proteomes" id="UP000596827">
    <property type="component" value="Unassembled WGS sequence"/>
</dbReference>
<dbReference type="PANTHER" id="PTHR43861:SF6">
    <property type="entry name" value="METHYLTRANSFERASE TYPE 11"/>
    <property type="match status" value="1"/>
</dbReference>
<gene>
    <name evidence="1" type="ORF">H8R02_09835</name>
</gene>
<organism evidence="1 2">
    <name type="scientific">Ramlibacter albus</name>
    <dbReference type="NCBI Taxonomy" id="2079448"/>
    <lineage>
        <taxon>Bacteria</taxon>
        <taxon>Pseudomonadati</taxon>
        <taxon>Pseudomonadota</taxon>
        <taxon>Betaproteobacteria</taxon>
        <taxon>Burkholderiales</taxon>
        <taxon>Comamonadaceae</taxon>
        <taxon>Ramlibacter</taxon>
    </lineage>
</organism>
<sequence>MPVRDVLKQWAWAAARRAHHLDFAYLLPAIAKLPIPLGHRLAALRGELNARLGRDWRSMALGFRHIRSHCIGAYRELQPSASQDQLAAWTRGRFVAEARDEYESRLTMAGRVEELECEIVAPFDLKQQLSNRERGLVLLTPHYQSFFLGIAFLARASGALVNSMSSSVTHDPRVDPAVQRHFDAKYRALERYIGGKVPDHETGSRQFYRMLQRKEVLVILGDAPVLPDGAAMAVDFLGAKRELAGGALRMARATGSDVGAFVCRHLGGKRYRIEMSEIGSANDESAIAKAYRFLGTAIEADPGGWWASDLITAMPRVASSAGDIEALVITDSLLSGSGELAQGLPQLRRSVGLSQWHERHAADATPLGFLAECTASRVLVLLEPSLLATSSLAPELARCMDEAQAACVTATDPRDASGEWGISYTTLGDFETYVARRTALPVSAPVPAHPPVAMLLDVARTRDLLRERPQLSWADLPSAFGAAAVQAPRAFVHSYAAYQQGNRMEMLELLPEGVKTLLDIGGGEGGFARAFAVTRGGEAWLVEPSEAATRAAPHDRVHVVRGKLQELDASLHGRFDAVSFLDVLEHVTDPGELLRAARPFLREGGHVLVSVPNVGHWSVVRDLAQGRFDYLPVGILCATHIRFFTERSVRELLEAAGFEPMRWRRAGPSLPPEFEQFAAAARQAGIAIDRDSLATESLHVLARLG</sequence>
<dbReference type="GO" id="GO:0008168">
    <property type="term" value="F:methyltransferase activity"/>
    <property type="evidence" value="ECO:0007669"/>
    <property type="project" value="UniProtKB-KW"/>
</dbReference>
<keyword evidence="1" id="KW-0808">Transferase</keyword>
<dbReference type="Gene3D" id="3.40.50.150">
    <property type="entry name" value="Vaccinia Virus protein VP39"/>
    <property type="match status" value="1"/>
</dbReference>
<dbReference type="Pfam" id="PF13489">
    <property type="entry name" value="Methyltransf_23"/>
    <property type="match status" value="1"/>
</dbReference>
<accession>A0A923S1X2</accession>
<dbReference type="AlphaFoldDB" id="A0A923S1X2"/>
<dbReference type="SUPFAM" id="SSF53335">
    <property type="entry name" value="S-adenosyl-L-methionine-dependent methyltransferases"/>
    <property type="match status" value="1"/>
</dbReference>
<comment type="caution">
    <text evidence="1">The sequence shown here is derived from an EMBL/GenBank/DDBJ whole genome shotgun (WGS) entry which is preliminary data.</text>
</comment>
<keyword evidence="2" id="KW-1185">Reference proteome</keyword>
<protein>
    <submittedName>
        <fullName evidence="1">Methyltransferase domain-containing protein</fullName>
    </submittedName>
</protein>
<evidence type="ECO:0000313" key="2">
    <source>
        <dbReference type="Proteomes" id="UP000596827"/>
    </source>
</evidence>
<proteinExistence type="predicted"/>
<name>A0A923S1X2_9BURK</name>
<dbReference type="CDD" id="cd02440">
    <property type="entry name" value="AdoMet_MTases"/>
    <property type="match status" value="1"/>
</dbReference>
<dbReference type="RefSeq" id="WP_187081225.1">
    <property type="nucleotide sequence ID" value="NZ_JACORU010000003.1"/>
</dbReference>
<reference evidence="1" key="1">
    <citation type="submission" date="2020-08" db="EMBL/GenBank/DDBJ databases">
        <title>Ramlibacter sp. GTP1 16S ribosomal RNA gene genome sequencing and assembly.</title>
        <authorList>
            <person name="Kang M."/>
        </authorList>
    </citation>
    <scope>NUCLEOTIDE SEQUENCE</scope>
    <source>
        <strain evidence="1">GTP1</strain>
    </source>
</reference>
<dbReference type="InterPro" id="IPR029063">
    <property type="entry name" value="SAM-dependent_MTases_sf"/>
</dbReference>
<dbReference type="EMBL" id="JACORU010000003">
    <property type="protein sequence ID" value="MBC5764750.1"/>
    <property type="molecule type" value="Genomic_DNA"/>
</dbReference>
<keyword evidence="1" id="KW-0489">Methyltransferase</keyword>
<dbReference type="PANTHER" id="PTHR43861">
    <property type="entry name" value="TRANS-ACONITATE 2-METHYLTRANSFERASE-RELATED"/>
    <property type="match status" value="1"/>
</dbReference>